<dbReference type="EMBL" id="JROO01000011">
    <property type="protein sequence ID" value="KIH99425.1"/>
    <property type="molecule type" value="Genomic_DNA"/>
</dbReference>
<evidence type="ECO:0000313" key="2">
    <source>
        <dbReference type="EMBL" id="KIH99425.1"/>
    </source>
</evidence>
<evidence type="ECO:0000256" key="1">
    <source>
        <dbReference type="SAM" id="MobiDB-lite"/>
    </source>
</evidence>
<dbReference type="GO" id="GO:0016020">
    <property type="term" value="C:membrane"/>
    <property type="evidence" value="ECO:0007669"/>
    <property type="project" value="InterPro"/>
</dbReference>
<feature type="compositionally biased region" description="Acidic residues" evidence="1">
    <location>
        <begin position="328"/>
        <end position="343"/>
    </location>
</feature>
<name>A0A0C2JKF6_9ACTN</name>
<dbReference type="RefSeq" id="WP_040271828.1">
    <property type="nucleotide sequence ID" value="NZ_JROO01000011.1"/>
</dbReference>
<sequence length="343" mass="34194">MIDFRYHLVSIIAVFLALAVGIALGGALLHGALPTTQNDSGERGAETERLRAEKDVAERLSSGGDRLVDAYADRILRDRLDGVGVAVVEAPGADPRLREGIAERIRQAGGTVTARPALTDTYLDPGEAAFVRELTDQLATGIGLPRGSAHDRAGTLLGRALLRSDGKDSDDGDSGFDSAAALAGFAEAGMLGLDGEPGDAAGAADAVVVLAPAEPLAADAEAYAAVQRSGGEEPTGSRIMLDTANALEGVSEAAVLVGGPSAARPGGLVHQARAEGAAYSTVDAAGSDAGDVAAALVVAAAAEGGEGAYGVAEGTDAFMPAPLPGAEDGADGADDTADDDEAK</sequence>
<proteinExistence type="predicted"/>
<comment type="caution">
    <text evidence="2">The sequence shown here is derived from an EMBL/GenBank/DDBJ whole genome shotgun (WGS) entry which is preliminary data.</text>
</comment>
<protein>
    <recommendedName>
        <fullName evidence="4">Copper transporter</fullName>
    </recommendedName>
</protein>
<dbReference type="GO" id="GO:0055070">
    <property type="term" value="P:copper ion homeostasis"/>
    <property type="evidence" value="ECO:0007669"/>
    <property type="project" value="InterPro"/>
</dbReference>
<reference evidence="3" key="1">
    <citation type="journal article" date="2015" name="Chem. Biol.">
        <title>Structure, bioactivity, and resistance mechanism of streptomonomicin, an unusual lasso Peptide from an understudied halophilic actinomycete.</title>
        <authorList>
            <person name="Metelev M."/>
            <person name="Tietz J.I."/>
            <person name="Melby J.O."/>
            <person name="Blair P.M."/>
            <person name="Zhu L."/>
            <person name="Livnat I."/>
            <person name="Severinov K."/>
            <person name="Mitchell D.A."/>
        </authorList>
    </citation>
    <scope>NUCLEOTIDE SEQUENCE [LARGE SCALE GENOMIC DNA]</scope>
    <source>
        <strain evidence="3">YIM 90003</strain>
    </source>
</reference>
<evidence type="ECO:0000313" key="3">
    <source>
        <dbReference type="Proteomes" id="UP000031675"/>
    </source>
</evidence>
<evidence type="ECO:0008006" key="4">
    <source>
        <dbReference type="Google" id="ProtNLM"/>
    </source>
</evidence>
<organism evidence="2 3">
    <name type="scientific">Streptomonospora alba</name>
    <dbReference type="NCBI Taxonomy" id="183763"/>
    <lineage>
        <taxon>Bacteria</taxon>
        <taxon>Bacillati</taxon>
        <taxon>Actinomycetota</taxon>
        <taxon>Actinomycetes</taxon>
        <taxon>Streptosporangiales</taxon>
        <taxon>Nocardiopsidaceae</taxon>
        <taxon>Streptomonospora</taxon>
    </lineage>
</organism>
<keyword evidence="3" id="KW-1185">Reference proteome</keyword>
<dbReference type="AlphaFoldDB" id="A0A0C2JKF6"/>
<feature type="region of interest" description="Disordered" evidence="1">
    <location>
        <begin position="319"/>
        <end position="343"/>
    </location>
</feature>
<dbReference type="STRING" id="183763.LP52_07155"/>
<dbReference type="Pfam" id="PF11382">
    <property type="entry name" value="MctB"/>
    <property type="match status" value="1"/>
</dbReference>
<dbReference type="InterPro" id="IPR021522">
    <property type="entry name" value="MctB"/>
</dbReference>
<dbReference type="Proteomes" id="UP000031675">
    <property type="component" value="Unassembled WGS sequence"/>
</dbReference>
<accession>A0A0C2JKF6</accession>
<gene>
    <name evidence="2" type="ORF">LP52_07155</name>
</gene>